<dbReference type="InterPro" id="IPR050266">
    <property type="entry name" value="AB_hydrolase_sf"/>
</dbReference>
<evidence type="ECO:0000313" key="3">
    <source>
        <dbReference type="Proteomes" id="UP000478183"/>
    </source>
</evidence>
<sequence length="292" mass="31540">MNAPSAVPSASNAPTRFADIKGRTIAYREIGTGPALILCVRFRGILDSWDPAFLDSLACHFHVITFDYSGLGQSTGSPSYRPERLASDAIDLADALGLRQFIIGGWSLGGIAAQVVAAQIPDRISHVALIGTSPPGRLDPPSEPIFLQTALKPINDLADETILFFEPASASSREAAANSHQRIAARSESRSPAIPPETYLRLLQERAGEDIFADTNGYNTFLANCGIPILVITGDHEIVFPAPNWFALSRVWKSLHLLVLPQMGHGPQHEVPEMAADIIATFVRNRAKQPMA</sequence>
<keyword evidence="3" id="KW-1185">Reference proteome</keyword>
<dbReference type="Gene3D" id="3.40.50.1820">
    <property type="entry name" value="alpha/beta hydrolase"/>
    <property type="match status" value="1"/>
</dbReference>
<reference evidence="2 3" key="1">
    <citation type="submission" date="2019-11" db="EMBL/GenBank/DDBJ databases">
        <authorList>
            <person name="Dong K."/>
        </authorList>
    </citation>
    <scope>NUCLEOTIDE SEQUENCE [LARGE SCALE GENOMIC DNA]</scope>
    <source>
        <strain evidence="2 3">NBRC 111993</strain>
    </source>
</reference>
<accession>A0A6L6J743</accession>
<dbReference type="PANTHER" id="PTHR43798:SF5">
    <property type="entry name" value="MONOACYLGLYCEROL LIPASE ABHD6"/>
    <property type="match status" value="1"/>
</dbReference>
<evidence type="ECO:0000259" key="1">
    <source>
        <dbReference type="Pfam" id="PF00561"/>
    </source>
</evidence>
<dbReference type="GO" id="GO:0016020">
    <property type="term" value="C:membrane"/>
    <property type="evidence" value="ECO:0007669"/>
    <property type="project" value="TreeGrafter"/>
</dbReference>
<dbReference type="GO" id="GO:0047372">
    <property type="term" value="F:monoacylglycerol lipase activity"/>
    <property type="evidence" value="ECO:0007669"/>
    <property type="project" value="TreeGrafter"/>
</dbReference>
<keyword evidence="2" id="KW-0378">Hydrolase</keyword>
<dbReference type="Pfam" id="PF00561">
    <property type="entry name" value="Abhydrolase_1"/>
    <property type="match status" value="1"/>
</dbReference>
<dbReference type="InterPro" id="IPR000073">
    <property type="entry name" value="AB_hydrolase_1"/>
</dbReference>
<proteinExistence type="predicted"/>
<dbReference type="Proteomes" id="UP000478183">
    <property type="component" value="Unassembled WGS sequence"/>
</dbReference>
<dbReference type="GO" id="GO:0046464">
    <property type="term" value="P:acylglycerol catabolic process"/>
    <property type="evidence" value="ECO:0007669"/>
    <property type="project" value="TreeGrafter"/>
</dbReference>
<comment type="caution">
    <text evidence="2">The sequence shown here is derived from an EMBL/GenBank/DDBJ whole genome shotgun (WGS) entry which is preliminary data.</text>
</comment>
<dbReference type="SUPFAM" id="SSF53474">
    <property type="entry name" value="alpha/beta-Hydrolases"/>
    <property type="match status" value="1"/>
</dbReference>
<protein>
    <submittedName>
        <fullName evidence="2">Alpha/beta fold hydrolase</fullName>
    </submittedName>
</protein>
<evidence type="ECO:0000313" key="2">
    <source>
        <dbReference type="EMBL" id="MTH77923.1"/>
    </source>
</evidence>
<dbReference type="AlphaFoldDB" id="A0A6L6J743"/>
<dbReference type="OrthoDB" id="9815441at2"/>
<gene>
    <name evidence="2" type="ORF">GL286_09310</name>
</gene>
<dbReference type="PRINTS" id="PR00412">
    <property type="entry name" value="EPOXHYDRLASE"/>
</dbReference>
<organism evidence="2 3">
    <name type="scientific">Paracoccus aestuariivivens</name>
    <dbReference type="NCBI Taxonomy" id="1820333"/>
    <lineage>
        <taxon>Bacteria</taxon>
        <taxon>Pseudomonadati</taxon>
        <taxon>Pseudomonadota</taxon>
        <taxon>Alphaproteobacteria</taxon>
        <taxon>Rhodobacterales</taxon>
        <taxon>Paracoccaceae</taxon>
        <taxon>Paracoccus</taxon>
    </lineage>
</organism>
<dbReference type="EMBL" id="WMIE01000004">
    <property type="protein sequence ID" value="MTH77923.1"/>
    <property type="molecule type" value="Genomic_DNA"/>
</dbReference>
<dbReference type="InterPro" id="IPR029058">
    <property type="entry name" value="AB_hydrolase_fold"/>
</dbReference>
<dbReference type="InterPro" id="IPR000639">
    <property type="entry name" value="Epox_hydrolase-like"/>
</dbReference>
<name>A0A6L6J743_9RHOB</name>
<dbReference type="PRINTS" id="PR00111">
    <property type="entry name" value="ABHYDROLASE"/>
</dbReference>
<dbReference type="RefSeq" id="WP_155095287.1">
    <property type="nucleotide sequence ID" value="NZ_WMIE01000004.1"/>
</dbReference>
<dbReference type="PANTHER" id="PTHR43798">
    <property type="entry name" value="MONOACYLGLYCEROL LIPASE"/>
    <property type="match status" value="1"/>
</dbReference>
<feature type="domain" description="AB hydrolase-1" evidence="1">
    <location>
        <begin position="35"/>
        <end position="270"/>
    </location>
</feature>